<protein>
    <recommendedName>
        <fullName evidence="2">DUF6598 domain-containing protein</fullName>
    </recommendedName>
</protein>
<dbReference type="PANTHER" id="PTHR33065:SF59">
    <property type="entry name" value="DUF6598 DOMAIN-CONTAINING PROTEIN"/>
    <property type="match status" value="1"/>
</dbReference>
<name>M8BWU3_AEGTA</name>
<dbReference type="Pfam" id="PF20241">
    <property type="entry name" value="DUF6598"/>
    <property type="match status" value="1"/>
</dbReference>
<feature type="compositionally biased region" description="Gly residues" evidence="1">
    <location>
        <begin position="166"/>
        <end position="188"/>
    </location>
</feature>
<proteinExistence type="predicted"/>
<evidence type="ECO:0000256" key="1">
    <source>
        <dbReference type="SAM" id="MobiDB-lite"/>
    </source>
</evidence>
<feature type="region of interest" description="Disordered" evidence="1">
    <location>
        <begin position="160"/>
        <end position="213"/>
    </location>
</feature>
<organism evidence="3">
    <name type="scientific">Aegilops tauschii</name>
    <name type="common">Tausch's goatgrass</name>
    <name type="synonym">Aegilops squarrosa</name>
    <dbReference type="NCBI Taxonomy" id="37682"/>
    <lineage>
        <taxon>Eukaryota</taxon>
        <taxon>Viridiplantae</taxon>
        <taxon>Streptophyta</taxon>
        <taxon>Embryophyta</taxon>
        <taxon>Tracheophyta</taxon>
        <taxon>Spermatophyta</taxon>
        <taxon>Magnoliopsida</taxon>
        <taxon>Liliopsida</taxon>
        <taxon>Poales</taxon>
        <taxon>Poaceae</taxon>
        <taxon>BOP clade</taxon>
        <taxon>Pooideae</taxon>
        <taxon>Triticodae</taxon>
        <taxon>Triticeae</taxon>
        <taxon>Triticinae</taxon>
        <taxon>Aegilops</taxon>
    </lineage>
</organism>
<evidence type="ECO:0000259" key="2">
    <source>
        <dbReference type="Pfam" id="PF20241"/>
    </source>
</evidence>
<dbReference type="AlphaFoldDB" id="M8BWU3"/>
<feature type="compositionally biased region" description="Low complexity" evidence="1">
    <location>
        <begin position="189"/>
        <end position="201"/>
    </location>
</feature>
<dbReference type="InterPro" id="IPR046533">
    <property type="entry name" value="DUF6598"/>
</dbReference>
<dbReference type="EnsemblPlants" id="EMT11269">
    <property type="protein sequence ID" value="EMT11269"/>
    <property type="gene ID" value="F775_11804"/>
</dbReference>
<sequence length="221" mass="23469">MGPKFLRTMQIYSIKVAETEGFYFEWPLEDPFLHLTGPSRAIMSGDDVMIDVHLKLKGTVESKDRTLISKALCYDYGYYGDSVSTRLHKGLCMLELCSGTMPVNEEGYLELSRRAVSVKINGRLAVLVHAREASGSVVFTPQSSSGNIHISPGSVTNGTNVSIGPGSCGQGPAGPRGGIGPGSSGPFGPGWWDKPGPMGLAPGPPPLVPVGGLNRDQRLIL</sequence>
<reference evidence="3" key="1">
    <citation type="submission" date="2015-06" db="UniProtKB">
        <authorList>
            <consortium name="EnsemblPlants"/>
        </authorList>
    </citation>
    <scope>IDENTIFICATION</scope>
</reference>
<accession>M8BWU3</accession>
<dbReference type="PANTHER" id="PTHR33065">
    <property type="entry name" value="OS07G0486400 PROTEIN"/>
    <property type="match status" value="1"/>
</dbReference>
<evidence type="ECO:0000313" key="3">
    <source>
        <dbReference type="EnsemblPlants" id="EMT11269"/>
    </source>
</evidence>
<feature type="domain" description="DUF6598" evidence="2">
    <location>
        <begin position="29"/>
        <end position="100"/>
    </location>
</feature>